<dbReference type="EMBL" id="BAAAWD010000004">
    <property type="protein sequence ID" value="GAA2990654.1"/>
    <property type="molecule type" value="Genomic_DNA"/>
</dbReference>
<dbReference type="RefSeq" id="WP_344888492.1">
    <property type="nucleotide sequence ID" value="NZ_BAAAWD010000004.1"/>
</dbReference>
<comment type="caution">
    <text evidence="1">The sequence shown here is derived from an EMBL/GenBank/DDBJ whole genome shotgun (WGS) entry which is preliminary data.</text>
</comment>
<sequence length="156" mass="16458">MAIDWGDASAWAAFAISLGAAGLAARGLKWQKISAEATVKSANAAEKATALTELMVKSQLAGKPDAHQGHDVKWSLERRKDRFILRNVGTAIATDVNVDGKGIARVASQVPTDAAVRPGESVSFMMAGSLAYAVPDEIEVTWGGHPEPMILPVPPR</sequence>
<protein>
    <submittedName>
        <fullName evidence="1">Uncharacterized protein</fullName>
    </submittedName>
</protein>
<accession>A0ABN3XRZ7</accession>
<evidence type="ECO:0000313" key="2">
    <source>
        <dbReference type="Proteomes" id="UP001499930"/>
    </source>
</evidence>
<keyword evidence="2" id="KW-1185">Reference proteome</keyword>
<dbReference type="Proteomes" id="UP001499930">
    <property type="component" value="Unassembled WGS sequence"/>
</dbReference>
<name>A0ABN3XRZ7_9ACTN</name>
<reference evidence="1 2" key="1">
    <citation type="journal article" date="2019" name="Int. J. Syst. Evol. Microbiol.">
        <title>The Global Catalogue of Microorganisms (GCM) 10K type strain sequencing project: providing services to taxonomists for standard genome sequencing and annotation.</title>
        <authorList>
            <consortium name="The Broad Institute Genomics Platform"/>
            <consortium name="The Broad Institute Genome Sequencing Center for Infectious Disease"/>
            <person name="Wu L."/>
            <person name="Ma J."/>
        </authorList>
    </citation>
    <scope>NUCLEOTIDE SEQUENCE [LARGE SCALE GENOMIC DNA]</scope>
    <source>
        <strain evidence="1 2">JCM 3106</strain>
    </source>
</reference>
<evidence type="ECO:0000313" key="1">
    <source>
        <dbReference type="EMBL" id="GAA2990654.1"/>
    </source>
</evidence>
<gene>
    <name evidence="1" type="ORF">GCM10017559_08380</name>
</gene>
<organism evidence="1 2">
    <name type="scientific">Streptosporangium longisporum</name>
    <dbReference type="NCBI Taxonomy" id="46187"/>
    <lineage>
        <taxon>Bacteria</taxon>
        <taxon>Bacillati</taxon>
        <taxon>Actinomycetota</taxon>
        <taxon>Actinomycetes</taxon>
        <taxon>Streptosporangiales</taxon>
        <taxon>Streptosporangiaceae</taxon>
        <taxon>Streptosporangium</taxon>
    </lineage>
</organism>
<proteinExistence type="predicted"/>